<reference evidence="2" key="1">
    <citation type="submission" date="2021-01" db="EMBL/GenBank/DDBJ databases">
        <authorList>
            <consortium name="Genoscope - CEA"/>
            <person name="William W."/>
        </authorList>
    </citation>
    <scope>NUCLEOTIDE SEQUENCE</scope>
</reference>
<sequence>MILIFFFILRISNTQKCSCNEIQFEDLCLEAIGCQYVEKSGMCEEIECIERPIDDCFYFAGTIRCYWDFTIGFCIELLSCEEFQEVAQKDSYKEQCLEINCSWDYQEQKCLSLSQQRMCSEYDPENCLEASQTINLKTSKCVLNGEQGDDCIAFIKCEDITYQQSCDLNYCKFEDGFCITKECKDYTITNCPNFNEISGQQCYPYSDLDSGCSEFLCEELTEIQECQNHPRCFWSDDLNSCHQQICDKATYATQCLSFSYAVEKAECKWENNNCYTCYSYLIVYFLFSYLLT</sequence>
<accession>A0A8S1NW97</accession>
<feature type="chain" id="PRO_5035936084" description="Transmembrane protein" evidence="1">
    <location>
        <begin position="20"/>
        <end position="292"/>
    </location>
</feature>
<feature type="signal peptide" evidence="1">
    <location>
        <begin position="1"/>
        <end position="19"/>
    </location>
</feature>
<comment type="caution">
    <text evidence="2">The sequence shown here is derived from an EMBL/GenBank/DDBJ whole genome shotgun (WGS) entry which is preliminary data.</text>
</comment>
<evidence type="ECO:0008006" key="4">
    <source>
        <dbReference type="Google" id="ProtNLM"/>
    </source>
</evidence>
<keyword evidence="1" id="KW-0732">Signal</keyword>
<organism evidence="2 3">
    <name type="scientific">Paramecium sonneborni</name>
    <dbReference type="NCBI Taxonomy" id="65129"/>
    <lineage>
        <taxon>Eukaryota</taxon>
        <taxon>Sar</taxon>
        <taxon>Alveolata</taxon>
        <taxon>Ciliophora</taxon>
        <taxon>Intramacronucleata</taxon>
        <taxon>Oligohymenophorea</taxon>
        <taxon>Peniculida</taxon>
        <taxon>Parameciidae</taxon>
        <taxon>Paramecium</taxon>
    </lineage>
</organism>
<dbReference type="AlphaFoldDB" id="A0A8S1NW97"/>
<evidence type="ECO:0000313" key="3">
    <source>
        <dbReference type="Proteomes" id="UP000692954"/>
    </source>
</evidence>
<keyword evidence="3" id="KW-1185">Reference proteome</keyword>
<dbReference type="EMBL" id="CAJJDN010000067">
    <property type="protein sequence ID" value="CAD8096938.1"/>
    <property type="molecule type" value="Genomic_DNA"/>
</dbReference>
<evidence type="ECO:0000313" key="2">
    <source>
        <dbReference type="EMBL" id="CAD8096938.1"/>
    </source>
</evidence>
<dbReference type="Proteomes" id="UP000692954">
    <property type="component" value="Unassembled WGS sequence"/>
</dbReference>
<proteinExistence type="predicted"/>
<dbReference type="OrthoDB" id="293064at2759"/>
<gene>
    <name evidence="2" type="ORF">PSON_ATCC_30995.1.T0670146</name>
</gene>
<protein>
    <recommendedName>
        <fullName evidence="4">Transmembrane protein</fullName>
    </recommendedName>
</protein>
<evidence type="ECO:0000256" key="1">
    <source>
        <dbReference type="SAM" id="SignalP"/>
    </source>
</evidence>
<name>A0A8S1NW97_9CILI</name>